<organism evidence="2 3">
    <name type="scientific">Rangifer tarandus platyrhynchus</name>
    <name type="common">Svalbard reindeer</name>
    <dbReference type="NCBI Taxonomy" id="3082113"/>
    <lineage>
        <taxon>Eukaryota</taxon>
        <taxon>Metazoa</taxon>
        <taxon>Chordata</taxon>
        <taxon>Craniata</taxon>
        <taxon>Vertebrata</taxon>
        <taxon>Euteleostomi</taxon>
        <taxon>Mammalia</taxon>
        <taxon>Eutheria</taxon>
        <taxon>Laurasiatheria</taxon>
        <taxon>Artiodactyla</taxon>
        <taxon>Ruminantia</taxon>
        <taxon>Pecora</taxon>
        <taxon>Cervidae</taxon>
        <taxon>Odocoileinae</taxon>
        <taxon>Rangifer</taxon>
    </lineage>
</organism>
<keyword evidence="3" id="KW-1185">Reference proteome</keyword>
<proteinExistence type="predicted"/>
<feature type="region of interest" description="Disordered" evidence="1">
    <location>
        <begin position="105"/>
        <end position="124"/>
    </location>
</feature>
<sequence length="124" mass="12562">MPWRAGSGLEGSRPLLAQHREVSHGLSATRPAGPPSGFSRPRLTPEPGKGGPEGALGPQGSGRSQAAALSSWWGHRGHMRELTRARGPGASRAGRADGAQARVLKGGRAARGGAGAWGVPAVPP</sequence>
<evidence type="ECO:0000256" key="1">
    <source>
        <dbReference type="SAM" id="MobiDB-lite"/>
    </source>
</evidence>
<protein>
    <submittedName>
        <fullName evidence="2">Uncharacterized protein</fullName>
    </submittedName>
</protein>
<name>A0ABN8ZLC3_RANTA</name>
<evidence type="ECO:0000313" key="2">
    <source>
        <dbReference type="EMBL" id="CAI9173418.1"/>
    </source>
</evidence>
<dbReference type="Proteomes" id="UP001176941">
    <property type="component" value="Chromosome 33"/>
</dbReference>
<gene>
    <name evidence="2" type="ORF">MRATA1EN1_LOCUS22380</name>
</gene>
<accession>A0ABN8ZLC3</accession>
<dbReference type="EMBL" id="OX459969">
    <property type="protein sequence ID" value="CAI9173418.1"/>
    <property type="molecule type" value="Genomic_DNA"/>
</dbReference>
<feature type="region of interest" description="Disordered" evidence="1">
    <location>
        <begin position="1"/>
        <end position="75"/>
    </location>
</feature>
<feature type="compositionally biased region" description="Gly residues" evidence="1">
    <location>
        <begin position="48"/>
        <end position="60"/>
    </location>
</feature>
<reference evidence="2" key="1">
    <citation type="submission" date="2023-04" db="EMBL/GenBank/DDBJ databases">
        <authorList>
            <consortium name="ELIXIR-Norway"/>
        </authorList>
    </citation>
    <scope>NUCLEOTIDE SEQUENCE [LARGE SCALE GENOMIC DNA]</scope>
</reference>
<evidence type="ECO:0000313" key="3">
    <source>
        <dbReference type="Proteomes" id="UP001176941"/>
    </source>
</evidence>